<proteinExistence type="predicted"/>
<keyword evidence="1" id="KW-0812">Transmembrane</keyword>
<organism evidence="2 3">
    <name type="scientific">Perkinsus olseni</name>
    <name type="common">Perkinsus atlanticus</name>
    <dbReference type="NCBI Taxonomy" id="32597"/>
    <lineage>
        <taxon>Eukaryota</taxon>
        <taxon>Sar</taxon>
        <taxon>Alveolata</taxon>
        <taxon>Perkinsozoa</taxon>
        <taxon>Perkinsea</taxon>
        <taxon>Perkinsida</taxon>
        <taxon>Perkinsidae</taxon>
        <taxon>Perkinsus</taxon>
    </lineage>
</organism>
<name>A0A7J6SSA7_PEROL</name>
<dbReference type="EMBL" id="JABANO010016033">
    <property type="protein sequence ID" value="KAF4735844.1"/>
    <property type="molecule type" value="Genomic_DNA"/>
</dbReference>
<evidence type="ECO:0000313" key="3">
    <source>
        <dbReference type="Proteomes" id="UP000553632"/>
    </source>
</evidence>
<dbReference type="AlphaFoldDB" id="A0A7J6SSA7"/>
<keyword evidence="3" id="KW-1185">Reference proteome</keyword>
<feature type="transmembrane region" description="Helical" evidence="1">
    <location>
        <begin position="15"/>
        <end position="36"/>
    </location>
</feature>
<dbReference type="OMA" id="NVWAEYR"/>
<comment type="caution">
    <text evidence="2">The sequence shown here is derived from an EMBL/GenBank/DDBJ whole genome shotgun (WGS) entry which is preliminary data.</text>
</comment>
<reference evidence="2 3" key="1">
    <citation type="submission" date="2020-04" db="EMBL/GenBank/DDBJ databases">
        <title>Perkinsus olseni comparative genomics.</title>
        <authorList>
            <person name="Bogema D.R."/>
        </authorList>
    </citation>
    <scope>NUCLEOTIDE SEQUENCE [LARGE SCALE GENOMIC DNA]</scope>
    <source>
        <strain evidence="2 3">ATCC PRA-207</strain>
    </source>
</reference>
<evidence type="ECO:0000313" key="2">
    <source>
        <dbReference type="EMBL" id="KAF4735844.1"/>
    </source>
</evidence>
<keyword evidence="1" id="KW-0472">Membrane</keyword>
<gene>
    <name evidence="2" type="ORF">FOZ63_020772</name>
</gene>
<accession>A0A7J6SSA7</accession>
<feature type="transmembrane region" description="Helical" evidence="1">
    <location>
        <begin position="74"/>
        <end position="97"/>
    </location>
</feature>
<sequence length="106" mass="11838">CFFNPLPKLPPSNRIYPAIAVWVVAMMLNSVVNVWAEYRAARTWPRDPTTGTIKDPVVLPDLGFQFLPYFPNDVFGFSLADVSMNVVMLIAVIRAFVGSKPGHPFI</sequence>
<evidence type="ECO:0000256" key="1">
    <source>
        <dbReference type="SAM" id="Phobius"/>
    </source>
</evidence>
<dbReference type="Proteomes" id="UP000553632">
    <property type="component" value="Unassembled WGS sequence"/>
</dbReference>
<feature type="non-terminal residue" evidence="2">
    <location>
        <position position="106"/>
    </location>
</feature>
<protein>
    <submittedName>
        <fullName evidence="2">Uncharacterized protein</fullName>
    </submittedName>
</protein>
<feature type="non-terminal residue" evidence="2">
    <location>
        <position position="1"/>
    </location>
</feature>
<keyword evidence="1" id="KW-1133">Transmembrane helix</keyword>